<organism evidence="2 3">
    <name type="scientific">Perkinsus olseni</name>
    <name type="common">Perkinsus atlanticus</name>
    <dbReference type="NCBI Taxonomy" id="32597"/>
    <lineage>
        <taxon>Eukaryota</taxon>
        <taxon>Sar</taxon>
        <taxon>Alveolata</taxon>
        <taxon>Perkinsozoa</taxon>
        <taxon>Perkinsea</taxon>
        <taxon>Perkinsida</taxon>
        <taxon>Perkinsidae</taxon>
        <taxon>Perkinsus</taxon>
    </lineage>
</organism>
<name>A0A7J6PXA6_PEROL</name>
<evidence type="ECO:0000313" key="2">
    <source>
        <dbReference type="EMBL" id="KAF4700301.1"/>
    </source>
</evidence>
<feature type="region of interest" description="Disordered" evidence="1">
    <location>
        <begin position="281"/>
        <end position="385"/>
    </location>
</feature>
<keyword evidence="3" id="KW-1185">Reference proteome</keyword>
<proteinExistence type="predicted"/>
<accession>A0A7J6PXA6</accession>
<feature type="compositionally biased region" description="Polar residues" evidence="1">
    <location>
        <begin position="341"/>
        <end position="360"/>
    </location>
</feature>
<sequence>METFVALAYKSRDYQSGSVSVLGLKGDLQKAMSDYVLARMQEGGVSSLSKAVRSLEHETLQLLGANADEAQARAESEVTQQKTKKGRRKKKKIEPAFIVCQSNATGFQWAFDKPRMPTVGKGAKEQREGTNVEIRLGDGRKLVLLISRDDFPEVQKCSTALRAAGSRLYVDFTMQMTKSELVFDISRYLIAINIAELEGRKKPNLDDKWSRGKAGTFKHMDYLRQKVYHPERDPRLYSTDSQGLPYNKFFRPSRLSDPFTNDEVLEVSPVHTAVLASSRKLAPSLKKKKAPEAPESRKGSSAEDGAKQAVRYSLPVTATSPLIDDERRKTMPWSAPASLERPSSQPGRVGSFNSQGQRTPQKPPRRSLKNRASAPQPAPRDSPGR</sequence>
<dbReference type="AlphaFoldDB" id="A0A7J6PXA6"/>
<reference evidence="2 3" key="1">
    <citation type="submission" date="2020-04" db="EMBL/GenBank/DDBJ databases">
        <title>Perkinsus olseni comparative genomics.</title>
        <authorList>
            <person name="Bogema D.R."/>
        </authorList>
    </citation>
    <scope>NUCLEOTIDE SEQUENCE [LARGE SCALE GENOMIC DNA]</scope>
    <source>
        <strain evidence="2 3">ATCC PRA-207</strain>
    </source>
</reference>
<evidence type="ECO:0000313" key="3">
    <source>
        <dbReference type="Proteomes" id="UP000553632"/>
    </source>
</evidence>
<feature type="compositionally biased region" description="Basic and acidic residues" evidence="1">
    <location>
        <begin position="290"/>
        <end position="306"/>
    </location>
</feature>
<dbReference type="Proteomes" id="UP000553632">
    <property type="component" value="Unassembled WGS sequence"/>
</dbReference>
<gene>
    <name evidence="2" type="ORF">FOZ63_001117</name>
</gene>
<feature type="compositionally biased region" description="Pro residues" evidence="1">
    <location>
        <begin position="376"/>
        <end position="385"/>
    </location>
</feature>
<comment type="caution">
    <text evidence="2">The sequence shown here is derived from an EMBL/GenBank/DDBJ whole genome shotgun (WGS) entry which is preliminary data.</text>
</comment>
<dbReference type="EMBL" id="JABANO010037367">
    <property type="protein sequence ID" value="KAF4700301.1"/>
    <property type="molecule type" value="Genomic_DNA"/>
</dbReference>
<evidence type="ECO:0000256" key="1">
    <source>
        <dbReference type="SAM" id="MobiDB-lite"/>
    </source>
</evidence>
<protein>
    <submittedName>
        <fullName evidence="2">Uncharacterized protein</fullName>
    </submittedName>
</protein>